<evidence type="ECO:0000256" key="5">
    <source>
        <dbReference type="ARBA" id="ARBA00048488"/>
    </source>
</evidence>
<accession>A0AAV6UQX2</accession>
<dbReference type="InterPro" id="IPR011057">
    <property type="entry name" value="Mss4-like_sf"/>
</dbReference>
<dbReference type="Pfam" id="PF01641">
    <property type="entry name" value="SelR"/>
    <property type="match status" value="1"/>
</dbReference>
<dbReference type="SUPFAM" id="SSF51316">
    <property type="entry name" value="Mss4-like"/>
    <property type="match status" value="1"/>
</dbReference>
<gene>
    <name evidence="8" type="ORF">JTE90_022709</name>
</gene>
<evidence type="ECO:0000256" key="1">
    <source>
        <dbReference type="ARBA" id="ARBA00007174"/>
    </source>
</evidence>
<dbReference type="PANTHER" id="PTHR10173">
    <property type="entry name" value="METHIONINE SULFOXIDE REDUCTASE"/>
    <property type="match status" value="1"/>
</dbReference>
<feature type="domain" description="MsrB" evidence="7">
    <location>
        <begin position="68"/>
        <end position="202"/>
    </location>
</feature>
<dbReference type="Proteomes" id="UP000827092">
    <property type="component" value="Unassembled WGS sequence"/>
</dbReference>
<evidence type="ECO:0000256" key="6">
    <source>
        <dbReference type="RuleBase" id="RU365044"/>
    </source>
</evidence>
<evidence type="ECO:0000256" key="3">
    <source>
        <dbReference type="ARBA" id="ARBA00022833"/>
    </source>
</evidence>
<evidence type="ECO:0000256" key="4">
    <source>
        <dbReference type="ARBA" id="ARBA00023002"/>
    </source>
</evidence>
<dbReference type="GO" id="GO:0046872">
    <property type="term" value="F:metal ion binding"/>
    <property type="evidence" value="ECO:0007669"/>
    <property type="project" value="UniProtKB-KW"/>
</dbReference>
<dbReference type="EMBL" id="JAFNEN010000311">
    <property type="protein sequence ID" value="KAG8186118.1"/>
    <property type="molecule type" value="Genomic_DNA"/>
</dbReference>
<comment type="similarity">
    <text evidence="1 6">Belongs to the MsrB Met sulfoxide reductase family.</text>
</comment>
<proteinExistence type="inferred from homology"/>
<comment type="cofactor">
    <cofactor evidence="6">
        <name>Zn(2+)</name>
        <dbReference type="ChEBI" id="CHEBI:29105"/>
    </cofactor>
    <text evidence="6">Binds 1 zinc ion per subunit.</text>
</comment>
<protein>
    <recommendedName>
        <fullName evidence="6">Peptide-methionine (R)-S-oxide reductase</fullName>
        <ecNumber evidence="6">1.8.4.12</ecNumber>
    </recommendedName>
</protein>
<evidence type="ECO:0000259" key="7">
    <source>
        <dbReference type="PROSITE" id="PS51790"/>
    </source>
</evidence>
<dbReference type="GO" id="GO:0006979">
    <property type="term" value="P:response to oxidative stress"/>
    <property type="evidence" value="ECO:0007669"/>
    <property type="project" value="InterPro"/>
</dbReference>
<reference evidence="8 9" key="1">
    <citation type="journal article" date="2022" name="Nat. Ecol. Evol.">
        <title>A masculinizing supergene underlies an exaggerated male reproductive morph in a spider.</title>
        <authorList>
            <person name="Hendrickx F."/>
            <person name="De Corte Z."/>
            <person name="Sonet G."/>
            <person name="Van Belleghem S.M."/>
            <person name="Kostlbacher S."/>
            <person name="Vangestel C."/>
        </authorList>
    </citation>
    <scope>NUCLEOTIDE SEQUENCE [LARGE SCALE GENOMIC DNA]</scope>
    <source>
        <strain evidence="8">W744_W776</strain>
    </source>
</reference>
<dbReference type="AlphaFoldDB" id="A0AAV6UQX2"/>
<organism evidence="8 9">
    <name type="scientific">Oedothorax gibbosus</name>
    <dbReference type="NCBI Taxonomy" id="931172"/>
    <lineage>
        <taxon>Eukaryota</taxon>
        <taxon>Metazoa</taxon>
        <taxon>Ecdysozoa</taxon>
        <taxon>Arthropoda</taxon>
        <taxon>Chelicerata</taxon>
        <taxon>Arachnida</taxon>
        <taxon>Araneae</taxon>
        <taxon>Araneomorphae</taxon>
        <taxon>Entelegynae</taxon>
        <taxon>Araneoidea</taxon>
        <taxon>Linyphiidae</taxon>
        <taxon>Erigoninae</taxon>
        <taxon>Oedothorax</taxon>
    </lineage>
</organism>
<dbReference type="GO" id="GO:0030091">
    <property type="term" value="P:protein repair"/>
    <property type="evidence" value="ECO:0007669"/>
    <property type="project" value="InterPro"/>
</dbReference>
<dbReference type="PANTHER" id="PTHR10173:SF52">
    <property type="entry name" value="METHIONINE-R-SULFOXIDE REDUCTASE B1"/>
    <property type="match status" value="1"/>
</dbReference>
<dbReference type="PROSITE" id="PS51790">
    <property type="entry name" value="MSRB"/>
    <property type="match status" value="1"/>
</dbReference>
<comment type="function">
    <text evidence="6">Methionine-sulfoxide reductase that specifically reduces methionine (R)-sulfoxide back to methionine. While in many cases methionine oxidation is the result of random oxidation following oxidative stress, methionine oxidation is also a post-translational modification that takes place on specific residues.</text>
</comment>
<name>A0AAV6UQX2_9ARAC</name>
<evidence type="ECO:0000313" key="8">
    <source>
        <dbReference type="EMBL" id="KAG8186118.1"/>
    </source>
</evidence>
<dbReference type="FunFam" id="2.170.150.20:FF:000001">
    <property type="entry name" value="Peptide methionine sulfoxide reductase MsrB"/>
    <property type="match status" value="1"/>
</dbReference>
<comment type="caution">
    <text evidence="8">The sequence shown here is derived from an EMBL/GenBank/DDBJ whole genome shotgun (WGS) entry which is preliminary data.</text>
</comment>
<keyword evidence="9" id="KW-1185">Reference proteome</keyword>
<dbReference type="EC" id="1.8.4.12" evidence="6"/>
<evidence type="ECO:0000313" key="9">
    <source>
        <dbReference type="Proteomes" id="UP000827092"/>
    </source>
</evidence>
<dbReference type="NCBIfam" id="TIGR00357">
    <property type="entry name" value="peptide-methionine (R)-S-oxide reductase MsrB"/>
    <property type="match status" value="1"/>
</dbReference>
<dbReference type="InterPro" id="IPR028427">
    <property type="entry name" value="Met_Sox_Rdtase_MsrB"/>
</dbReference>
<keyword evidence="4 6" id="KW-0560">Oxidoreductase</keyword>
<evidence type="ECO:0000256" key="2">
    <source>
        <dbReference type="ARBA" id="ARBA00022723"/>
    </source>
</evidence>
<dbReference type="Gene3D" id="2.170.150.20">
    <property type="entry name" value="Peptide methionine sulfoxide reductase"/>
    <property type="match status" value="1"/>
</dbReference>
<keyword evidence="3 6" id="KW-0862">Zinc</keyword>
<dbReference type="InterPro" id="IPR002579">
    <property type="entry name" value="Met_Sox_Rdtase_MsrB_dom"/>
</dbReference>
<sequence length="209" mass="23845">MQSALFKRHLIFNCTISSVIRKFKPCYYLEHHHCKLITTSGTNRLSLNHRTFKTMACCGTGCGLDLSKDALKKKLTSMQYQVTQEGDTERPFSGKYCNHFEKGTYVCIVCNQDLFTNEHKFDSKCGWPAFFDVVDSNCVKYKEDTSLVSRNLLLLTMKTDMKRTEVTCSKCSAHLGHVFDDGPKPTKKRYCINSAALDFRKAEDNSETS</sequence>
<dbReference type="GO" id="GO:0033743">
    <property type="term" value="F:peptide-methionine (R)-S-oxide reductase activity"/>
    <property type="evidence" value="ECO:0007669"/>
    <property type="project" value="UniProtKB-EC"/>
</dbReference>
<comment type="catalytic activity">
    <reaction evidence="5 6">
        <text>L-methionyl-[protein] + [thioredoxin]-disulfide + H2O = L-methionyl-(R)-S-oxide-[protein] + [thioredoxin]-dithiol</text>
        <dbReference type="Rhea" id="RHEA:24164"/>
        <dbReference type="Rhea" id="RHEA-COMP:10698"/>
        <dbReference type="Rhea" id="RHEA-COMP:10700"/>
        <dbReference type="Rhea" id="RHEA-COMP:12313"/>
        <dbReference type="Rhea" id="RHEA-COMP:12314"/>
        <dbReference type="ChEBI" id="CHEBI:15377"/>
        <dbReference type="ChEBI" id="CHEBI:16044"/>
        <dbReference type="ChEBI" id="CHEBI:29950"/>
        <dbReference type="ChEBI" id="CHEBI:45764"/>
        <dbReference type="ChEBI" id="CHEBI:50058"/>
        <dbReference type="EC" id="1.8.4.12"/>
    </reaction>
</comment>
<dbReference type="GO" id="GO:0005737">
    <property type="term" value="C:cytoplasm"/>
    <property type="evidence" value="ECO:0007669"/>
    <property type="project" value="TreeGrafter"/>
</dbReference>
<keyword evidence="2 6" id="KW-0479">Metal-binding</keyword>